<keyword evidence="5" id="KW-1185">Reference proteome</keyword>
<evidence type="ECO:0000259" key="3">
    <source>
        <dbReference type="Pfam" id="PF13628"/>
    </source>
</evidence>
<accession>A0A5M8B6Q1</accession>
<evidence type="ECO:0000313" key="5">
    <source>
        <dbReference type="Proteomes" id="UP000324324"/>
    </source>
</evidence>
<dbReference type="PANTHER" id="PTHR38593:SF1">
    <property type="entry name" value="BLR2558 PROTEIN"/>
    <property type="match status" value="1"/>
</dbReference>
<dbReference type="InterPro" id="IPR012347">
    <property type="entry name" value="Ferritin-like"/>
</dbReference>
<dbReference type="AlphaFoldDB" id="A0A5M8B6Q1"/>
<comment type="caution">
    <text evidence="4">The sequence shown here is derived from an EMBL/GenBank/DDBJ whole genome shotgun (WGS) entry which is preliminary data.</text>
</comment>
<dbReference type="InterPro" id="IPR025419">
    <property type="entry name" value="DUF4142"/>
</dbReference>
<name>A0A5M8B6Q1_9BURK</name>
<sequence>MTTSAFTPRTAARLLLAAAALATALAAGPAPAQPGAASPLATPPTGASKPPATSLSTDDLRFIDEAILTAAMGVETANMALEVSADPTLLAYARSAARDYRALAAELARIAQSKGVQPEQRLPEAPEVTKLRSLKGAEFDRMFVQIVAVDANRQALALFQRQAEIGKDPALRAFAKRTLPMLEERLSQGKSMSTRTMTWRSGIAQR</sequence>
<dbReference type="Proteomes" id="UP000324324">
    <property type="component" value="Unassembled WGS sequence"/>
</dbReference>
<protein>
    <submittedName>
        <fullName evidence="4">DUF4142 domain-containing protein</fullName>
    </submittedName>
</protein>
<dbReference type="Pfam" id="PF13628">
    <property type="entry name" value="DUF4142"/>
    <property type="match status" value="1"/>
</dbReference>
<proteinExistence type="predicted"/>
<feature type="domain" description="DUF4142" evidence="3">
    <location>
        <begin position="58"/>
        <end position="191"/>
    </location>
</feature>
<feature type="signal peptide" evidence="2">
    <location>
        <begin position="1"/>
        <end position="32"/>
    </location>
</feature>
<evidence type="ECO:0000256" key="2">
    <source>
        <dbReference type="SAM" id="SignalP"/>
    </source>
</evidence>
<organism evidence="4 5">
    <name type="scientific">Cupriavidus cauae</name>
    <dbReference type="NCBI Taxonomy" id="2608999"/>
    <lineage>
        <taxon>Bacteria</taxon>
        <taxon>Pseudomonadati</taxon>
        <taxon>Pseudomonadota</taxon>
        <taxon>Betaproteobacteria</taxon>
        <taxon>Burkholderiales</taxon>
        <taxon>Burkholderiaceae</taxon>
        <taxon>Cupriavidus</taxon>
    </lineage>
</organism>
<feature type="chain" id="PRO_5024317402" evidence="2">
    <location>
        <begin position="33"/>
        <end position="206"/>
    </location>
</feature>
<keyword evidence="2" id="KW-0732">Signal</keyword>
<dbReference type="RefSeq" id="WP_150082365.1">
    <property type="nucleotide sequence ID" value="NZ_CP080294.1"/>
</dbReference>
<evidence type="ECO:0000256" key="1">
    <source>
        <dbReference type="SAM" id="MobiDB-lite"/>
    </source>
</evidence>
<dbReference type="PANTHER" id="PTHR38593">
    <property type="entry name" value="BLR2558 PROTEIN"/>
    <property type="match status" value="1"/>
</dbReference>
<feature type="region of interest" description="Disordered" evidence="1">
    <location>
        <begin position="32"/>
        <end position="56"/>
    </location>
</feature>
<dbReference type="Gene3D" id="1.20.1260.10">
    <property type="match status" value="1"/>
</dbReference>
<evidence type="ECO:0000313" key="4">
    <source>
        <dbReference type="EMBL" id="KAA6129600.1"/>
    </source>
</evidence>
<dbReference type="EMBL" id="VWRN01000017">
    <property type="protein sequence ID" value="KAA6129600.1"/>
    <property type="molecule type" value="Genomic_DNA"/>
</dbReference>
<gene>
    <name evidence="4" type="ORF">F1599_04760</name>
</gene>
<reference evidence="4 5" key="1">
    <citation type="submission" date="2019-09" db="EMBL/GenBank/DDBJ databases">
        <title>Isolation of a novel species in the genus Cupriavidus from patients with sepsis using whole genome sequencing.</title>
        <authorList>
            <person name="Kweon O.J."/>
            <person name="Lee M.-K."/>
        </authorList>
    </citation>
    <scope>NUCLEOTIDE SEQUENCE [LARGE SCALE GENOMIC DNA]</scope>
    <source>
        <strain evidence="4 5">MKL-01</strain>
    </source>
</reference>